<dbReference type="WBParaSite" id="ES5_v2.g24838.t1">
    <property type="protein sequence ID" value="ES5_v2.g24838.t1"/>
    <property type="gene ID" value="ES5_v2.g24838"/>
</dbReference>
<dbReference type="Proteomes" id="UP000887579">
    <property type="component" value="Unplaced"/>
</dbReference>
<protein>
    <submittedName>
        <fullName evidence="2">Uncharacterized protein</fullName>
    </submittedName>
</protein>
<organism evidence="1 2">
    <name type="scientific">Panagrolaimus sp. ES5</name>
    <dbReference type="NCBI Taxonomy" id="591445"/>
    <lineage>
        <taxon>Eukaryota</taxon>
        <taxon>Metazoa</taxon>
        <taxon>Ecdysozoa</taxon>
        <taxon>Nematoda</taxon>
        <taxon>Chromadorea</taxon>
        <taxon>Rhabditida</taxon>
        <taxon>Tylenchina</taxon>
        <taxon>Panagrolaimomorpha</taxon>
        <taxon>Panagrolaimoidea</taxon>
        <taxon>Panagrolaimidae</taxon>
        <taxon>Panagrolaimus</taxon>
    </lineage>
</organism>
<name>A0AC34G522_9BILA</name>
<accession>A0AC34G522</accession>
<sequence>GLCFDNFEYGRIFCETFKSSTPTSSDECSVDRIEIYPCYTKNDPMNIFWGVNNTEFDFICNGSTAVATASHSLFSFNPPVQKYALIDKEMQEVLLNGIVSSTAFFFQCPECALESRIHPSSNFFKLKKDNQKKLRYTIGMINESIPFNARTCVGSLSTNCDLDESRFIENTGNSFSQRILNFTIVEDKEFCSV</sequence>
<evidence type="ECO:0000313" key="2">
    <source>
        <dbReference type="WBParaSite" id="ES5_v2.g24838.t1"/>
    </source>
</evidence>
<proteinExistence type="predicted"/>
<reference evidence="2" key="1">
    <citation type="submission" date="2022-11" db="UniProtKB">
        <authorList>
            <consortium name="WormBaseParasite"/>
        </authorList>
    </citation>
    <scope>IDENTIFICATION</scope>
</reference>
<evidence type="ECO:0000313" key="1">
    <source>
        <dbReference type="Proteomes" id="UP000887579"/>
    </source>
</evidence>